<dbReference type="Gene3D" id="3.30.420.10">
    <property type="entry name" value="Ribonuclease H-like superfamily/Ribonuclease H"/>
    <property type="match status" value="1"/>
</dbReference>
<evidence type="ECO:0000313" key="3">
    <source>
        <dbReference type="EMBL" id="NOH17324.1"/>
    </source>
</evidence>
<feature type="domain" description="Integrase catalytic" evidence="2">
    <location>
        <begin position="143"/>
        <end position="310"/>
    </location>
</feature>
<dbReference type="InterPro" id="IPR012337">
    <property type="entry name" value="RNaseH-like_sf"/>
</dbReference>
<organism evidence="3 4">
    <name type="scientific">Clostridium cochlearium</name>
    <dbReference type="NCBI Taxonomy" id="1494"/>
    <lineage>
        <taxon>Bacteria</taxon>
        <taxon>Bacillati</taxon>
        <taxon>Bacillota</taxon>
        <taxon>Clostridia</taxon>
        <taxon>Eubacteriales</taxon>
        <taxon>Clostridiaceae</taxon>
        <taxon>Clostridium</taxon>
    </lineage>
</organism>
<proteinExistence type="predicted"/>
<dbReference type="Pfam" id="PF13276">
    <property type="entry name" value="HTH_21"/>
    <property type="match status" value="1"/>
</dbReference>
<sequence length="311" mass="36321">MKKKDPTLADRLHVADKWIEKGLSVVFVLRIVKVAKSTYYNHISFNKKERKYANVGRKTPGFSYTFDGKKVNDLEIQNLIIDIKTSKTSKLYGYRKVTVLLRRNYNIQINKKKVYRLMSLLNLLGDSTKYRKPRVSRTCESVKVTRSNQLWQMDIKYCFIAGTRKTAYITSIIDVFDRSIVSQSIDLSATGDVAKSVLLKGLYYRDLKDSPNGLIIRTDNGSQFISGVFEKACLKEDVIHERIPVRSPNYNAYIESFHRYLQDECLTGKIYMTLEDVRNDVEDYVYRYNHERIHSSIGYYSPHDYYIKNIC</sequence>
<dbReference type="NCBIfam" id="NF033516">
    <property type="entry name" value="transpos_IS3"/>
    <property type="match status" value="1"/>
</dbReference>
<comment type="function">
    <text evidence="1">Involved in the transposition of the insertion sequence.</text>
</comment>
<evidence type="ECO:0000313" key="4">
    <source>
        <dbReference type="Proteomes" id="UP000528432"/>
    </source>
</evidence>
<evidence type="ECO:0000259" key="2">
    <source>
        <dbReference type="PROSITE" id="PS50994"/>
    </source>
</evidence>
<name>A0A7Y4DF14_CLOCO</name>
<dbReference type="RefSeq" id="WP_171304120.1">
    <property type="nucleotide sequence ID" value="NZ_JAKNIC010000172.1"/>
</dbReference>
<dbReference type="PROSITE" id="PS50994">
    <property type="entry name" value="INTEGRASE"/>
    <property type="match status" value="1"/>
</dbReference>
<reference evidence="3 4" key="1">
    <citation type="submission" date="2020-05" db="EMBL/GenBank/DDBJ databases">
        <title>Draft genome sequence of Clostridium cochlearium strain AGROS13 isolated from a sheep dairy farm in New Zealand.</title>
        <authorList>
            <person name="Gupta T.B."/>
            <person name="Jauregui R."/>
            <person name="Risson A.N."/>
            <person name="Brightwell G."/>
            <person name="Maclean P."/>
        </authorList>
    </citation>
    <scope>NUCLEOTIDE SEQUENCE [LARGE SCALE GENOMIC DNA]</scope>
    <source>
        <strain evidence="3 4">AGROS13</strain>
    </source>
</reference>
<evidence type="ECO:0000256" key="1">
    <source>
        <dbReference type="ARBA" id="ARBA00002286"/>
    </source>
</evidence>
<dbReference type="AlphaFoldDB" id="A0A7Y4DF14"/>
<dbReference type="InterPro" id="IPR050900">
    <property type="entry name" value="Transposase_IS3/IS150/IS904"/>
</dbReference>
<gene>
    <name evidence="3" type="ORF">HMJ28_13295</name>
</gene>
<dbReference type="PANTHER" id="PTHR46889:SF4">
    <property type="entry name" value="TRANSPOSASE INSO FOR INSERTION SEQUENCE ELEMENT IS911B-RELATED"/>
    <property type="match status" value="1"/>
</dbReference>
<dbReference type="InterPro" id="IPR048020">
    <property type="entry name" value="Transpos_IS3"/>
</dbReference>
<dbReference type="GO" id="GO:0015074">
    <property type="term" value="P:DNA integration"/>
    <property type="evidence" value="ECO:0007669"/>
    <property type="project" value="InterPro"/>
</dbReference>
<dbReference type="Proteomes" id="UP000528432">
    <property type="component" value="Unassembled WGS sequence"/>
</dbReference>
<dbReference type="InterPro" id="IPR036397">
    <property type="entry name" value="RNaseH_sf"/>
</dbReference>
<accession>A0A7Y4DF14</accession>
<dbReference type="GO" id="GO:0003676">
    <property type="term" value="F:nucleic acid binding"/>
    <property type="evidence" value="ECO:0007669"/>
    <property type="project" value="InterPro"/>
</dbReference>
<comment type="caution">
    <text evidence="3">The sequence shown here is derived from an EMBL/GenBank/DDBJ whole genome shotgun (WGS) entry which is preliminary data.</text>
</comment>
<dbReference type="InterPro" id="IPR025948">
    <property type="entry name" value="HTH-like_dom"/>
</dbReference>
<dbReference type="Pfam" id="PF13683">
    <property type="entry name" value="rve_3"/>
    <property type="match status" value="1"/>
</dbReference>
<protein>
    <submittedName>
        <fullName evidence="3">IS3 family transposase</fullName>
    </submittedName>
</protein>
<dbReference type="InterPro" id="IPR001584">
    <property type="entry name" value="Integrase_cat-core"/>
</dbReference>
<dbReference type="SUPFAM" id="SSF53098">
    <property type="entry name" value="Ribonuclease H-like"/>
    <property type="match status" value="1"/>
</dbReference>
<dbReference type="PANTHER" id="PTHR46889">
    <property type="entry name" value="TRANSPOSASE INSF FOR INSERTION SEQUENCE IS3B-RELATED"/>
    <property type="match status" value="1"/>
</dbReference>
<dbReference type="EMBL" id="JABFIF010000060">
    <property type="protein sequence ID" value="NOH17324.1"/>
    <property type="molecule type" value="Genomic_DNA"/>
</dbReference>